<accession>A0A5C1QPZ1</accession>
<evidence type="ECO:0000313" key="3">
    <source>
        <dbReference type="EMBL" id="QEN09567.1"/>
    </source>
</evidence>
<dbReference type="InterPro" id="IPR000600">
    <property type="entry name" value="ROK"/>
</dbReference>
<dbReference type="Proteomes" id="UP000324209">
    <property type="component" value="Chromosome"/>
</dbReference>
<dbReference type="InterPro" id="IPR036390">
    <property type="entry name" value="WH_DNA-bd_sf"/>
</dbReference>
<dbReference type="EMBL" id="CP036150">
    <property type="protein sequence ID" value="QEN09567.1"/>
    <property type="molecule type" value="Genomic_DNA"/>
</dbReference>
<comment type="similarity">
    <text evidence="1">Belongs to the ROK (NagC/XylR) family.</text>
</comment>
<dbReference type="InterPro" id="IPR036388">
    <property type="entry name" value="WH-like_DNA-bd_sf"/>
</dbReference>
<dbReference type="RefSeq" id="WP_149487641.1">
    <property type="nucleotide sequence ID" value="NZ_CP036150.1"/>
</dbReference>
<sequence length="394" mass="44344">MKIVGNSLFQKAANSALILNFLRIHETCSRHKMAKELGLQPSTVSYIVGRMIKAGLVEEIHVPQAKTKGSGRRPILVQLIPQFGQVIGLDLQVDYYCAVICDVSGRVLKSQRREYESGKHDFQNLLTRTVEEVKQLIDPNVPILGMGLALPGIVNSKRSYVKDCWTHRLKELDLSDYLDKAFPFPVIIENDANCCAQNILWNQPETKDDSFIYLLSRFHKRELLPENLPSIGIGLGLVLNGELYTGVSDEAGEYQSIQFSKERQLKWQLSLSEKEMDRALYDMAIQEEIINELLTNMALILQVLNPRALFIGGDLANNSKLVKGILSSENNERWNRLTLKGCLFRIVEDGAYDPAKGAAACMLSELYAIPQVGSNHESKKKWNSLLSNIIEEKP</sequence>
<dbReference type="SUPFAM" id="SSF53067">
    <property type="entry name" value="Actin-like ATPase domain"/>
    <property type="match status" value="1"/>
</dbReference>
<dbReference type="Gene3D" id="1.10.10.10">
    <property type="entry name" value="Winged helix-like DNA-binding domain superfamily/Winged helix DNA-binding domain"/>
    <property type="match status" value="1"/>
</dbReference>
<feature type="domain" description="HTH marR-type" evidence="2">
    <location>
        <begin position="16"/>
        <end position="63"/>
    </location>
</feature>
<dbReference type="PANTHER" id="PTHR18964:SF149">
    <property type="entry name" value="BIFUNCTIONAL UDP-N-ACETYLGLUCOSAMINE 2-EPIMERASE_N-ACETYLMANNOSAMINE KINASE"/>
    <property type="match status" value="1"/>
</dbReference>
<name>A0A5C1QPZ1_9SPIO</name>
<proteinExistence type="inferred from homology"/>
<keyword evidence="4" id="KW-1185">Reference proteome</keyword>
<dbReference type="InterPro" id="IPR000835">
    <property type="entry name" value="HTH_MarR-typ"/>
</dbReference>
<evidence type="ECO:0000259" key="2">
    <source>
        <dbReference type="Pfam" id="PF12802"/>
    </source>
</evidence>
<evidence type="ECO:0000256" key="1">
    <source>
        <dbReference type="ARBA" id="ARBA00006479"/>
    </source>
</evidence>
<organism evidence="3 4">
    <name type="scientific">Oceanispirochaeta crateris</name>
    <dbReference type="NCBI Taxonomy" id="2518645"/>
    <lineage>
        <taxon>Bacteria</taxon>
        <taxon>Pseudomonadati</taxon>
        <taxon>Spirochaetota</taxon>
        <taxon>Spirochaetia</taxon>
        <taxon>Spirochaetales</taxon>
        <taxon>Spirochaetaceae</taxon>
        <taxon>Oceanispirochaeta</taxon>
    </lineage>
</organism>
<gene>
    <name evidence="3" type="ORF">EXM22_16855</name>
</gene>
<dbReference type="Gene3D" id="3.30.420.40">
    <property type="match status" value="2"/>
</dbReference>
<dbReference type="AlphaFoldDB" id="A0A5C1QPZ1"/>
<dbReference type="CDD" id="cd00090">
    <property type="entry name" value="HTH_ARSR"/>
    <property type="match status" value="1"/>
</dbReference>
<dbReference type="Pfam" id="PF00480">
    <property type="entry name" value="ROK"/>
    <property type="match status" value="1"/>
</dbReference>
<dbReference type="SUPFAM" id="SSF46785">
    <property type="entry name" value="Winged helix' DNA-binding domain"/>
    <property type="match status" value="1"/>
</dbReference>
<dbReference type="InterPro" id="IPR043129">
    <property type="entry name" value="ATPase_NBD"/>
</dbReference>
<protein>
    <submittedName>
        <fullName evidence="3">ROK family transcriptional regulator</fullName>
    </submittedName>
</protein>
<evidence type="ECO:0000313" key="4">
    <source>
        <dbReference type="Proteomes" id="UP000324209"/>
    </source>
</evidence>
<dbReference type="GO" id="GO:0003700">
    <property type="term" value="F:DNA-binding transcription factor activity"/>
    <property type="evidence" value="ECO:0007669"/>
    <property type="project" value="InterPro"/>
</dbReference>
<dbReference type="OrthoDB" id="369851at2"/>
<dbReference type="PANTHER" id="PTHR18964">
    <property type="entry name" value="ROK (REPRESSOR, ORF, KINASE) FAMILY"/>
    <property type="match status" value="1"/>
</dbReference>
<dbReference type="KEGG" id="ock:EXM22_16855"/>
<dbReference type="Pfam" id="PF12802">
    <property type="entry name" value="MarR_2"/>
    <property type="match status" value="1"/>
</dbReference>
<reference evidence="3 4" key="1">
    <citation type="submission" date="2019-02" db="EMBL/GenBank/DDBJ databases">
        <title>Complete Genome Sequence and Methylome Analysis of free living Spirochaetas.</title>
        <authorList>
            <person name="Fomenkov A."/>
            <person name="Dubinina G."/>
            <person name="Leshcheva N."/>
            <person name="Mikheeva N."/>
            <person name="Grabovich M."/>
            <person name="Vincze T."/>
            <person name="Roberts R.J."/>
        </authorList>
    </citation>
    <scope>NUCLEOTIDE SEQUENCE [LARGE SCALE GENOMIC DNA]</scope>
    <source>
        <strain evidence="3 4">K2</strain>
    </source>
</reference>
<dbReference type="InterPro" id="IPR011991">
    <property type="entry name" value="ArsR-like_HTH"/>
</dbReference>